<comment type="pathway">
    <text evidence="2">Protein modification; protein glycosylation.</text>
</comment>
<evidence type="ECO:0000256" key="2">
    <source>
        <dbReference type="ARBA" id="ARBA00004922"/>
    </source>
</evidence>
<dbReference type="InterPro" id="IPR022751">
    <property type="entry name" value="Alpha_mannosyltransferase"/>
</dbReference>
<gene>
    <name evidence="12" type="ORF">SAMEA4029010_CIC11G00000002516</name>
</gene>
<dbReference type="GO" id="GO:0046354">
    <property type="term" value="P:mannan biosynthetic process"/>
    <property type="evidence" value="ECO:0007669"/>
    <property type="project" value="UniProtKB-ARBA"/>
</dbReference>
<dbReference type="STRING" id="45354.A0A1L0B7Y5"/>
<evidence type="ECO:0000256" key="9">
    <source>
        <dbReference type="ARBA" id="ARBA00023034"/>
    </source>
</evidence>
<evidence type="ECO:0000256" key="3">
    <source>
        <dbReference type="ARBA" id="ARBA00009105"/>
    </source>
</evidence>
<keyword evidence="11" id="KW-0325">Glycoprotein</keyword>
<evidence type="ECO:0000256" key="6">
    <source>
        <dbReference type="ARBA" id="ARBA00022692"/>
    </source>
</evidence>
<keyword evidence="9" id="KW-0333">Golgi apparatus</keyword>
<dbReference type="AlphaFoldDB" id="A0A1L0B7Y5"/>
<dbReference type="Proteomes" id="UP000182334">
    <property type="component" value="Chromosome I"/>
</dbReference>
<evidence type="ECO:0000256" key="5">
    <source>
        <dbReference type="ARBA" id="ARBA00022679"/>
    </source>
</evidence>
<protein>
    <submittedName>
        <fullName evidence="12">CIC11C00000002516</fullName>
    </submittedName>
</protein>
<keyword evidence="6" id="KW-0812">Transmembrane</keyword>
<dbReference type="EMBL" id="LT635756">
    <property type="protein sequence ID" value="SGZ47027.1"/>
    <property type="molecule type" value="Genomic_DNA"/>
</dbReference>
<name>A0A1L0B7Y5_9ASCO</name>
<keyword evidence="13" id="KW-1185">Reference proteome</keyword>
<evidence type="ECO:0000313" key="13">
    <source>
        <dbReference type="Proteomes" id="UP000182334"/>
    </source>
</evidence>
<dbReference type="GO" id="GO:0000033">
    <property type="term" value="F:alpha-1,3-mannosyltransferase activity"/>
    <property type="evidence" value="ECO:0007669"/>
    <property type="project" value="TreeGrafter"/>
</dbReference>
<dbReference type="SUPFAM" id="SSF53448">
    <property type="entry name" value="Nucleotide-diphospho-sugar transferases"/>
    <property type="match status" value="1"/>
</dbReference>
<accession>A0A1L0B7Y5</accession>
<comment type="similarity">
    <text evidence="3">Belongs to the MNN1/MNT family.</text>
</comment>
<sequence>MKSKTRLFVLVAVVVTCFAYILWPNTSLQNFLFNDVSSSAQLSFEPEKLERNCKAYFNALESKTSSRATTSRYLLSHQISNHIAHLRVFCECYVQNANEVPASISYEEIQPMFSGLLPVMKGKHPASEVKLPSRSYWRNYLDALSGKGIVIGIHDKEVDYATRLLRVLNHLGNELPIQFVHEGDLLPESVFTLLEAAKLTEGSISQNIDFISIRPAITAGYQSIFKGYNNKWFAALFTTFEEIILMDADAVPFVKPSSFFELEGYKKTGAYFFRDRELSEALKQDQVDFFLGMIPADGSVFEYKIDPAQLQNNFFKYNSKHVMESGVVVMNRLSHMLGLLVSLSLQYWFQSGRIMYGDKDLFWLGQLISGNSNYYFNEYAAAAIGELEGELDLCSAQLGHLSKDKKLLWTNGTLLKCKKNTWLADFFKYPALRQKCGNSMAKMKEAYSSAITISECILPASIPEINGLNKRKVTGNFNKNYNRGCGGIYYCATSKDGGEVVRFTEEEKKHYNKIVSIWNSSI</sequence>
<keyword evidence="7" id="KW-0735">Signal-anchor</keyword>
<evidence type="ECO:0000256" key="1">
    <source>
        <dbReference type="ARBA" id="ARBA00004323"/>
    </source>
</evidence>
<dbReference type="GO" id="GO:0006493">
    <property type="term" value="P:protein O-linked glycosylation"/>
    <property type="evidence" value="ECO:0007669"/>
    <property type="project" value="TreeGrafter"/>
</dbReference>
<organism evidence="12 13">
    <name type="scientific">Sungouiella intermedia</name>
    <dbReference type="NCBI Taxonomy" id="45354"/>
    <lineage>
        <taxon>Eukaryota</taxon>
        <taxon>Fungi</taxon>
        <taxon>Dikarya</taxon>
        <taxon>Ascomycota</taxon>
        <taxon>Saccharomycotina</taxon>
        <taxon>Pichiomycetes</taxon>
        <taxon>Metschnikowiaceae</taxon>
        <taxon>Sungouiella</taxon>
    </lineage>
</organism>
<dbReference type="PANTHER" id="PTHR31392:SF1">
    <property type="entry name" value="ALPHA-1,3-MANNOSYLTRANSFERASE MNN1-RELATED"/>
    <property type="match status" value="1"/>
</dbReference>
<evidence type="ECO:0000256" key="4">
    <source>
        <dbReference type="ARBA" id="ARBA00022676"/>
    </source>
</evidence>
<keyword evidence="8" id="KW-1133">Transmembrane helix</keyword>
<proteinExistence type="inferred from homology"/>
<evidence type="ECO:0000256" key="7">
    <source>
        <dbReference type="ARBA" id="ARBA00022968"/>
    </source>
</evidence>
<evidence type="ECO:0000256" key="10">
    <source>
        <dbReference type="ARBA" id="ARBA00023136"/>
    </source>
</evidence>
<dbReference type="InterPro" id="IPR029044">
    <property type="entry name" value="Nucleotide-diphossugar_trans"/>
</dbReference>
<keyword evidence="5" id="KW-0808">Transferase</keyword>
<keyword evidence="10" id="KW-0472">Membrane</keyword>
<evidence type="ECO:0000256" key="11">
    <source>
        <dbReference type="ARBA" id="ARBA00023180"/>
    </source>
</evidence>
<dbReference type="GO" id="GO:0000139">
    <property type="term" value="C:Golgi membrane"/>
    <property type="evidence" value="ECO:0007669"/>
    <property type="project" value="UniProtKB-SubCell"/>
</dbReference>
<dbReference type="OrthoDB" id="430354at2759"/>
<dbReference type="PANTHER" id="PTHR31392">
    <property type="entry name" value="ALPHA-1,3-MANNOSYLTRANSFERASE MNN1-RELATED"/>
    <property type="match status" value="1"/>
</dbReference>
<keyword evidence="4" id="KW-0328">Glycosyltransferase</keyword>
<evidence type="ECO:0000256" key="8">
    <source>
        <dbReference type="ARBA" id="ARBA00022989"/>
    </source>
</evidence>
<reference evidence="12 13" key="1">
    <citation type="submission" date="2016-10" db="EMBL/GenBank/DDBJ databases">
        <authorList>
            <person name="de Groot N.N."/>
        </authorList>
    </citation>
    <scope>NUCLEOTIDE SEQUENCE [LARGE SCALE GENOMIC DNA]</scope>
    <source>
        <strain evidence="12 13">CBS 141442</strain>
    </source>
</reference>
<comment type="subcellular location">
    <subcellularLocation>
        <location evidence="1">Golgi apparatus membrane</location>
        <topology evidence="1">Single-pass type II membrane protein</topology>
    </subcellularLocation>
</comment>
<dbReference type="Pfam" id="PF11051">
    <property type="entry name" value="Mannosyl_trans3"/>
    <property type="match status" value="1"/>
</dbReference>
<evidence type="ECO:0000313" key="12">
    <source>
        <dbReference type="EMBL" id="SGZ47027.1"/>
    </source>
</evidence>